<proteinExistence type="predicted"/>
<protein>
    <recommendedName>
        <fullName evidence="3">Protein-glutamine gamma-glutamyltransferase-like C-terminal domain-containing protein</fullName>
    </recommendedName>
</protein>
<sequence>MSWSASVLPVTDPPLDPSGGDGRSLLRRELLKPEYNDQALISRFVDWLRDKILDGVGAASGSPPYTAFATMVVAVALVLALVWLAARVRRSHAGPGSAGPALGGERLSANELRRRAEAALDAGRSEEALVDAFRALAVRQVERARIEDVPGATAHELAVLLAEAFGPQAGRLRDAADRFDLVLYGHRAATPDQARAVLALDDDLVGVR</sequence>
<evidence type="ECO:0000256" key="2">
    <source>
        <dbReference type="SAM" id="Phobius"/>
    </source>
</evidence>
<evidence type="ECO:0000259" key="3">
    <source>
        <dbReference type="Pfam" id="PF13559"/>
    </source>
</evidence>
<evidence type="ECO:0000256" key="1">
    <source>
        <dbReference type="SAM" id="MobiDB-lite"/>
    </source>
</evidence>
<dbReference type="EMBL" id="BAAAQQ010000012">
    <property type="protein sequence ID" value="GAA2127938.1"/>
    <property type="molecule type" value="Genomic_DNA"/>
</dbReference>
<keyword evidence="2" id="KW-0812">Transmembrane</keyword>
<reference evidence="5" key="1">
    <citation type="journal article" date="2019" name="Int. J. Syst. Evol. Microbiol.">
        <title>The Global Catalogue of Microorganisms (GCM) 10K type strain sequencing project: providing services to taxonomists for standard genome sequencing and annotation.</title>
        <authorList>
            <consortium name="The Broad Institute Genomics Platform"/>
            <consortium name="The Broad Institute Genome Sequencing Center for Infectious Disease"/>
            <person name="Wu L."/>
            <person name="Ma J."/>
        </authorList>
    </citation>
    <scope>NUCLEOTIDE SEQUENCE [LARGE SCALE GENOMIC DNA]</scope>
    <source>
        <strain evidence="5">JCM 16021</strain>
    </source>
</reference>
<organism evidence="4 5">
    <name type="scientific">Nocardioides bigeumensis</name>
    <dbReference type="NCBI Taxonomy" id="433657"/>
    <lineage>
        <taxon>Bacteria</taxon>
        <taxon>Bacillati</taxon>
        <taxon>Actinomycetota</taxon>
        <taxon>Actinomycetes</taxon>
        <taxon>Propionibacteriales</taxon>
        <taxon>Nocardioidaceae</taxon>
        <taxon>Nocardioides</taxon>
    </lineage>
</organism>
<evidence type="ECO:0000313" key="5">
    <source>
        <dbReference type="Proteomes" id="UP001500575"/>
    </source>
</evidence>
<gene>
    <name evidence="4" type="ORF">GCM10009843_27910</name>
</gene>
<feature type="region of interest" description="Disordered" evidence="1">
    <location>
        <begin position="1"/>
        <end position="21"/>
    </location>
</feature>
<dbReference type="Proteomes" id="UP001500575">
    <property type="component" value="Unassembled WGS sequence"/>
</dbReference>
<accession>A0ABP5KAT0</accession>
<evidence type="ECO:0000313" key="4">
    <source>
        <dbReference type="EMBL" id="GAA2127938.1"/>
    </source>
</evidence>
<keyword evidence="2" id="KW-0472">Membrane</keyword>
<keyword evidence="5" id="KW-1185">Reference proteome</keyword>
<feature type="transmembrane region" description="Helical" evidence="2">
    <location>
        <begin position="65"/>
        <end position="86"/>
    </location>
</feature>
<dbReference type="InterPro" id="IPR025403">
    <property type="entry name" value="TgpA-like_C"/>
</dbReference>
<feature type="domain" description="Protein-glutamine gamma-glutamyltransferase-like C-terminal" evidence="3">
    <location>
        <begin position="137"/>
        <end position="201"/>
    </location>
</feature>
<comment type="caution">
    <text evidence="4">The sequence shown here is derived from an EMBL/GenBank/DDBJ whole genome shotgun (WGS) entry which is preliminary data.</text>
</comment>
<dbReference type="Pfam" id="PF13559">
    <property type="entry name" value="DUF4129"/>
    <property type="match status" value="1"/>
</dbReference>
<name>A0ABP5KAT0_9ACTN</name>
<dbReference type="RefSeq" id="WP_344304380.1">
    <property type="nucleotide sequence ID" value="NZ_BAAAQQ010000012.1"/>
</dbReference>
<keyword evidence="2" id="KW-1133">Transmembrane helix</keyword>